<proteinExistence type="predicted"/>
<dbReference type="RefSeq" id="WP_220249910.1">
    <property type="nucleotide sequence ID" value="NZ_JAICCF010000002.1"/>
</dbReference>
<gene>
    <name evidence="1" type="ORF">K1Y79_10170</name>
</gene>
<accession>A0ABS7GAK7</accession>
<comment type="caution">
    <text evidence="1">The sequence shown here is derived from an EMBL/GenBank/DDBJ whole genome shotgun (WGS) entry which is preliminary data.</text>
</comment>
<evidence type="ECO:0000313" key="2">
    <source>
        <dbReference type="Proteomes" id="UP000812961"/>
    </source>
</evidence>
<sequence length="221" mass="26495">MKEVNNKIDAFKRDIQSWILTPEELFQKYVVDGHTYFFEYVIKDIEKEYKIKSLIANYLGVHLHEVIFVGSGKMGFSLNPNHLWSLFDSRYEKSKIIRDKSDLDIAVISGPLFEKIGRGIHEFTNGFKNKWTRNEYNSVYSQIPLHYKYCEYFSKGWFRPDMKPDGYEFCIKNSYTELKRDLFHQFKRKAGLGIYQDWYYFKHYHIENIKSLSLKVETTVI</sequence>
<evidence type="ECO:0000313" key="1">
    <source>
        <dbReference type="EMBL" id="MBW8684694.1"/>
    </source>
</evidence>
<protein>
    <submittedName>
        <fullName evidence="1">Uncharacterized protein</fullName>
    </submittedName>
</protein>
<organism evidence="1 2">
    <name type="scientific">Chitinophaga rhizophila</name>
    <dbReference type="NCBI Taxonomy" id="2866212"/>
    <lineage>
        <taxon>Bacteria</taxon>
        <taxon>Pseudomonadati</taxon>
        <taxon>Bacteroidota</taxon>
        <taxon>Chitinophagia</taxon>
        <taxon>Chitinophagales</taxon>
        <taxon>Chitinophagaceae</taxon>
        <taxon>Chitinophaga</taxon>
    </lineage>
</organism>
<dbReference type="Proteomes" id="UP000812961">
    <property type="component" value="Unassembled WGS sequence"/>
</dbReference>
<reference evidence="1 2" key="1">
    <citation type="submission" date="2021-08" db="EMBL/GenBank/DDBJ databases">
        <title>The genome sequence of Chitinophaga sp. B61.</title>
        <authorList>
            <person name="Zhang X."/>
        </authorList>
    </citation>
    <scope>NUCLEOTIDE SEQUENCE [LARGE SCALE GENOMIC DNA]</scope>
    <source>
        <strain evidence="1 2">B61</strain>
    </source>
</reference>
<dbReference type="EMBL" id="JAICCF010000002">
    <property type="protein sequence ID" value="MBW8684694.1"/>
    <property type="molecule type" value="Genomic_DNA"/>
</dbReference>
<keyword evidence="2" id="KW-1185">Reference proteome</keyword>
<name>A0ABS7GAK7_9BACT</name>